<dbReference type="PANTHER" id="PTHR21432:SF20">
    <property type="entry name" value="ACETYL-COA HYDROLASE"/>
    <property type="match status" value="1"/>
</dbReference>
<dbReference type="InterPro" id="IPR046433">
    <property type="entry name" value="ActCoA_hydro"/>
</dbReference>
<comment type="similarity">
    <text evidence="1">Belongs to the acetyl-CoA hydrolase/transferase family.</text>
</comment>
<dbReference type="GO" id="GO:0006083">
    <property type="term" value="P:acetate metabolic process"/>
    <property type="evidence" value="ECO:0007669"/>
    <property type="project" value="InterPro"/>
</dbReference>
<sequence length="443" mass="48573">MSWQDEYKRKVVSIEDAAKTIQSGELVVTALGVGACSAAIYNAILDRHEELEDVVISDTVQLRPCKLYDPEFMARIDGRINHAPAFGMVTIRKMHRATLSDFFPAATSDAGDKYAETANVYIVMVTPPNKKGFVNLGLTNFYTPRAIREGRERGNLRIAIGEVNDQMPIIFGDNWLHISEFDYFVENSTPLPASQRGEAKGAEKAIGQYVLELINDGDTIQMGLGGISEAVVSGLEGKHDLGVITEMLPIGLDQLVEKGIVTNARKKLHKGKTLATFCVGDMNLYKYAEENPTVEFYPAEYTTNPSFLAQHDNLIAMNSALMVDFSGQIDSEGVGHRQISGSGGQLDFMLGAYWSNGGRGISLLTSTQKQADGSIISSIVPELPPGSPVTVPRTFADYVITEYGVARLKYKTRRQRAAELISIAHPDLRGGLRNSLRKNFYPG</sequence>
<dbReference type="InterPro" id="IPR037171">
    <property type="entry name" value="NagB/RpiA_transferase-like"/>
</dbReference>
<keyword evidence="2 5" id="KW-0808">Transferase</keyword>
<gene>
    <name evidence="5" type="ORF">ASZ90_018595</name>
</gene>
<dbReference type="GO" id="GO:0008775">
    <property type="term" value="F:acetate CoA-transferase activity"/>
    <property type="evidence" value="ECO:0007669"/>
    <property type="project" value="InterPro"/>
</dbReference>
<feature type="domain" description="Acetyl-CoA hydrolase/transferase C-terminal" evidence="4">
    <location>
        <begin position="280"/>
        <end position="434"/>
    </location>
</feature>
<dbReference type="PANTHER" id="PTHR21432">
    <property type="entry name" value="ACETYL-COA HYDROLASE-RELATED"/>
    <property type="match status" value="1"/>
</dbReference>
<dbReference type="InterPro" id="IPR038460">
    <property type="entry name" value="AcetylCoA_hyd_C_sf"/>
</dbReference>
<evidence type="ECO:0000256" key="2">
    <source>
        <dbReference type="ARBA" id="ARBA00022679"/>
    </source>
</evidence>
<reference evidence="5" key="1">
    <citation type="journal article" date="2015" name="Proc. Natl. Acad. Sci. U.S.A.">
        <title>Networks of energetic and metabolic interactions define dynamics in microbial communities.</title>
        <authorList>
            <person name="Embree M."/>
            <person name="Liu J.K."/>
            <person name="Al-Bassam M.M."/>
            <person name="Zengler K."/>
        </authorList>
    </citation>
    <scope>NUCLEOTIDE SEQUENCE</scope>
</reference>
<protein>
    <submittedName>
        <fullName evidence="5">Acetyl-coa hydrolase/transferase</fullName>
    </submittedName>
</protein>
<dbReference type="Gene3D" id="3.30.750.70">
    <property type="entry name" value="4-hydroxybutyrate coenzyme like domains"/>
    <property type="match status" value="1"/>
</dbReference>
<keyword evidence="5" id="KW-0378">Hydrolase</keyword>
<dbReference type="GO" id="GO:0016787">
    <property type="term" value="F:hydrolase activity"/>
    <property type="evidence" value="ECO:0007669"/>
    <property type="project" value="UniProtKB-KW"/>
</dbReference>
<dbReference type="Pfam" id="PF02550">
    <property type="entry name" value="AcetylCoA_hydro"/>
    <property type="match status" value="1"/>
</dbReference>
<dbReference type="EMBL" id="LNQE01001862">
    <property type="protein sequence ID" value="KUG04006.1"/>
    <property type="molecule type" value="Genomic_DNA"/>
</dbReference>
<comment type="caution">
    <text evidence="5">The sequence shown here is derived from an EMBL/GenBank/DDBJ whole genome shotgun (WGS) entry which is preliminary data.</text>
</comment>
<proteinExistence type="inferred from homology"/>
<accession>A0A0W8E6I6</accession>
<dbReference type="SUPFAM" id="SSF100950">
    <property type="entry name" value="NagB/RpiA/CoA transferase-like"/>
    <property type="match status" value="2"/>
</dbReference>
<dbReference type="Gene3D" id="3.40.1080.20">
    <property type="entry name" value="Acetyl-CoA hydrolase/transferase C-terminal domain"/>
    <property type="match status" value="1"/>
</dbReference>
<dbReference type="AlphaFoldDB" id="A0A0W8E6I6"/>
<name>A0A0W8E6I6_9ZZZZ</name>
<evidence type="ECO:0000259" key="3">
    <source>
        <dbReference type="Pfam" id="PF02550"/>
    </source>
</evidence>
<dbReference type="Pfam" id="PF13336">
    <property type="entry name" value="AcetylCoA_hyd_C"/>
    <property type="match status" value="1"/>
</dbReference>
<evidence type="ECO:0000313" key="5">
    <source>
        <dbReference type="EMBL" id="KUG04006.1"/>
    </source>
</evidence>
<feature type="domain" description="Acetyl-CoA hydrolase/transferase N-terminal" evidence="3">
    <location>
        <begin position="4"/>
        <end position="188"/>
    </location>
</feature>
<dbReference type="InterPro" id="IPR003702">
    <property type="entry name" value="ActCoA_hydro_N"/>
</dbReference>
<dbReference type="InterPro" id="IPR026888">
    <property type="entry name" value="AcetylCoA_hyd_C"/>
</dbReference>
<organism evidence="5">
    <name type="scientific">hydrocarbon metagenome</name>
    <dbReference type="NCBI Taxonomy" id="938273"/>
    <lineage>
        <taxon>unclassified sequences</taxon>
        <taxon>metagenomes</taxon>
        <taxon>ecological metagenomes</taxon>
    </lineage>
</organism>
<evidence type="ECO:0000256" key="1">
    <source>
        <dbReference type="ARBA" id="ARBA00009632"/>
    </source>
</evidence>
<dbReference type="Gene3D" id="3.40.1080.10">
    <property type="entry name" value="Glutaconate Coenzyme A-transferase"/>
    <property type="match status" value="1"/>
</dbReference>
<evidence type="ECO:0000259" key="4">
    <source>
        <dbReference type="Pfam" id="PF13336"/>
    </source>
</evidence>